<dbReference type="RefSeq" id="WP_011699418.1">
    <property type="nucleotide sequence ID" value="NC_008554.1"/>
</dbReference>
<dbReference type="EC" id="1.8.4.11" evidence="4"/>
<keyword evidence="1 4" id="KW-0560">Oxidoreductase</keyword>
<dbReference type="FunCoup" id="A0LLE8">
    <property type="interactions" value="488"/>
</dbReference>
<accession>A0LLE8</accession>
<dbReference type="SUPFAM" id="SSF55068">
    <property type="entry name" value="Peptide methionine sulfoxide reductase"/>
    <property type="match status" value="1"/>
</dbReference>
<dbReference type="PANTHER" id="PTHR43774">
    <property type="entry name" value="PEPTIDE METHIONINE SULFOXIDE REDUCTASE"/>
    <property type="match status" value="1"/>
</dbReference>
<dbReference type="InParanoid" id="A0LLE8"/>
<gene>
    <name evidence="4" type="primary">msrA</name>
    <name evidence="6" type="ordered locus">Sfum_2572</name>
</gene>
<protein>
    <recommendedName>
        <fullName evidence="4">Peptide methionine sulfoxide reductase MsrA</fullName>
        <shortName evidence="4">Protein-methionine-S-oxide reductase</shortName>
        <ecNumber evidence="4">1.8.4.11</ecNumber>
    </recommendedName>
    <alternativeName>
        <fullName evidence="4">Peptide-methionine (S)-S-oxide reductase</fullName>
        <shortName evidence="4">Peptide Met(O) reductase</shortName>
    </alternativeName>
</protein>
<comment type="similarity">
    <text evidence="4">Belongs to the MsrA Met sulfoxide reductase family.</text>
</comment>
<dbReference type="PANTHER" id="PTHR43774:SF1">
    <property type="entry name" value="PEPTIDE METHIONINE SULFOXIDE REDUCTASE MSRA 2"/>
    <property type="match status" value="1"/>
</dbReference>
<proteinExistence type="inferred from homology"/>
<evidence type="ECO:0000259" key="5">
    <source>
        <dbReference type="Pfam" id="PF01625"/>
    </source>
</evidence>
<evidence type="ECO:0000256" key="4">
    <source>
        <dbReference type="HAMAP-Rule" id="MF_01401"/>
    </source>
</evidence>
<organism evidence="6 7">
    <name type="scientific">Syntrophobacter fumaroxidans (strain DSM 10017 / MPOB)</name>
    <dbReference type="NCBI Taxonomy" id="335543"/>
    <lineage>
        <taxon>Bacteria</taxon>
        <taxon>Pseudomonadati</taxon>
        <taxon>Thermodesulfobacteriota</taxon>
        <taxon>Syntrophobacteria</taxon>
        <taxon>Syntrophobacterales</taxon>
        <taxon>Syntrophobacteraceae</taxon>
        <taxon>Syntrophobacter</taxon>
    </lineage>
</organism>
<evidence type="ECO:0000313" key="7">
    <source>
        <dbReference type="Proteomes" id="UP000001784"/>
    </source>
</evidence>
<evidence type="ECO:0000256" key="2">
    <source>
        <dbReference type="ARBA" id="ARBA00047806"/>
    </source>
</evidence>
<feature type="domain" description="Peptide methionine sulphoxide reductase MsrA" evidence="5">
    <location>
        <begin position="42"/>
        <end position="193"/>
    </location>
</feature>
<dbReference type="GO" id="GO:0033744">
    <property type="term" value="F:L-methionine:thioredoxin-disulfide S-oxidoreductase activity"/>
    <property type="evidence" value="ECO:0007669"/>
    <property type="project" value="RHEA"/>
</dbReference>
<keyword evidence="7" id="KW-1185">Reference proteome</keyword>
<dbReference type="STRING" id="335543.Sfum_2572"/>
<evidence type="ECO:0000313" key="6">
    <source>
        <dbReference type="EMBL" id="ABK18250.1"/>
    </source>
</evidence>
<evidence type="ECO:0000256" key="3">
    <source>
        <dbReference type="ARBA" id="ARBA00048782"/>
    </source>
</evidence>
<dbReference type="InterPro" id="IPR036509">
    <property type="entry name" value="Met_Sox_Rdtase_MsrA_sf"/>
</dbReference>
<dbReference type="InterPro" id="IPR002569">
    <property type="entry name" value="Met_Sox_Rdtase_MsrA_dom"/>
</dbReference>
<dbReference type="AlphaFoldDB" id="A0LLE8"/>
<dbReference type="HAMAP" id="MF_01401">
    <property type="entry name" value="MsrA"/>
    <property type="match status" value="1"/>
</dbReference>
<evidence type="ECO:0000256" key="1">
    <source>
        <dbReference type="ARBA" id="ARBA00023002"/>
    </source>
</evidence>
<dbReference type="EMBL" id="CP000478">
    <property type="protein sequence ID" value="ABK18250.1"/>
    <property type="molecule type" value="Genomic_DNA"/>
</dbReference>
<feature type="active site" evidence="4">
    <location>
        <position position="49"/>
    </location>
</feature>
<dbReference type="HOGENOM" id="CLU_031040_10_1_7"/>
<dbReference type="Gene3D" id="3.30.1060.10">
    <property type="entry name" value="Peptide methionine sulphoxide reductase MsrA"/>
    <property type="match status" value="1"/>
</dbReference>
<dbReference type="NCBIfam" id="TIGR00401">
    <property type="entry name" value="msrA"/>
    <property type="match status" value="1"/>
</dbReference>
<reference evidence="6 7" key="1">
    <citation type="submission" date="2006-10" db="EMBL/GenBank/DDBJ databases">
        <title>Complete sequence of Syntrophobacter fumaroxidans MPOB.</title>
        <authorList>
            <consortium name="US DOE Joint Genome Institute"/>
            <person name="Copeland A."/>
            <person name="Lucas S."/>
            <person name="Lapidus A."/>
            <person name="Barry K."/>
            <person name="Detter J.C."/>
            <person name="Glavina del Rio T."/>
            <person name="Hammon N."/>
            <person name="Israni S."/>
            <person name="Pitluck S."/>
            <person name="Goltsman E.G."/>
            <person name="Martinez M."/>
            <person name="Schmutz J."/>
            <person name="Larimer F."/>
            <person name="Land M."/>
            <person name="Hauser L."/>
            <person name="Kyrpides N."/>
            <person name="Kim E."/>
            <person name="Boone D.R."/>
            <person name="Brockman F."/>
            <person name="Culley D."/>
            <person name="Ferry J."/>
            <person name="Gunsalus R."/>
            <person name="McInerney M.J."/>
            <person name="Morrison M."/>
            <person name="Plugge C."/>
            <person name="Rohlin L."/>
            <person name="Scholten J."/>
            <person name="Sieber J."/>
            <person name="Stams A.J.M."/>
            <person name="Worm P."/>
            <person name="Henstra A.M."/>
            <person name="Richardson P."/>
        </authorList>
    </citation>
    <scope>NUCLEOTIDE SEQUENCE [LARGE SCALE GENOMIC DNA]</scope>
    <source>
        <strain evidence="7">DSM 10017 / MPOB</strain>
    </source>
</reference>
<dbReference type="eggNOG" id="COG0225">
    <property type="taxonomic scope" value="Bacteria"/>
</dbReference>
<dbReference type="GO" id="GO:0008113">
    <property type="term" value="F:peptide-methionine (S)-S-oxide reductase activity"/>
    <property type="evidence" value="ECO:0007669"/>
    <property type="project" value="UniProtKB-UniRule"/>
</dbReference>
<dbReference type="Proteomes" id="UP000001784">
    <property type="component" value="Chromosome"/>
</dbReference>
<comment type="catalytic activity">
    <reaction evidence="2 4">
        <text>L-methionyl-[protein] + [thioredoxin]-disulfide + H2O = L-methionyl-(S)-S-oxide-[protein] + [thioredoxin]-dithiol</text>
        <dbReference type="Rhea" id="RHEA:14217"/>
        <dbReference type="Rhea" id="RHEA-COMP:10698"/>
        <dbReference type="Rhea" id="RHEA-COMP:10700"/>
        <dbReference type="Rhea" id="RHEA-COMP:12313"/>
        <dbReference type="Rhea" id="RHEA-COMP:12315"/>
        <dbReference type="ChEBI" id="CHEBI:15377"/>
        <dbReference type="ChEBI" id="CHEBI:16044"/>
        <dbReference type="ChEBI" id="CHEBI:29950"/>
        <dbReference type="ChEBI" id="CHEBI:44120"/>
        <dbReference type="ChEBI" id="CHEBI:50058"/>
        <dbReference type="EC" id="1.8.4.11"/>
    </reaction>
</comment>
<comment type="catalytic activity">
    <reaction evidence="3 4">
        <text>[thioredoxin]-disulfide + L-methionine + H2O = L-methionine (S)-S-oxide + [thioredoxin]-dithiol</text>
        <dbReference type="Rhea" id="RHEA:19993"/>
        <dbReference type="Rhea" id="RHEA-COMP:10698"/>
        <dbReference type="Rhea" id="RHEA-COMP:10700"/>
        <dbReference type="ChEBI" id="CHEBI:15377"/>
        <dbReference type="ChEBI" id="CHEBI:29950"/>
        <dbReference type="ChEBI" id="CHEBI:50058"/>
        <dbReference type="ChEBI" id="CHEBI:57844"/>
        <dbReference type="ChEBI" id="CHEBI:58772"/>
        <dbReference type="EC" id="1.8.4.11"/>
    </reaction>
</comment>
<sequence precursor="true">MKISVLVIALLLLGSAAALLVFTASGPGSEGKYPAGNAKLAEATFAGGCFWCMQPPFDKLEGVVSTTAGYTGGREKDPTYEQVSAGATGHVEAVRIVYDPSRISYEQLLDVFWQNIDPTQPDGQFADTGPQYRTVIFTHDDEQRLLAEASRRKLEQSGRYDRGITTEILPATPFYEAEEYHQAYYRKNPLRYEYYRRMSGRDRHIAEKWGREKPARSGKAAEK</sequence>
<dbReference type="KEGG" id="sfu:Sfum_2572"/>
<name>A0LLE8_SYNFM</name>
<dbReference type="Pfam" id="PF01625">
    <property type="entry name" value="PMSR"/>
    <property type="match status" value="1"/>
</dbReference>
<comment type="function">
    <text evidence="4">Has an important function as a repair enzyme for proteins that have been inactivated by oxidation. Catalyzes the reversible oxidation-reduction of methionine sulfoxide in proteins to methionine.</text>
</comment>
<dbReference type="OrthoDB" id="4174719at2"/>